<dbReference type="Pfam" id="PF13202">
    <property type="entry name" value="EF-hand_5"/>
    <property type="match status" value="2"/>
</dbReference>
<feature type="signal peptide" evidence="1">
    <location>
        <begin position="1"/>
        <end position="27"/>
    </location>
</feature>
<evidence type="ECO:0000313" key="3">
    <source>
        <dbReference type="EMBL" id="AXF84466.1"/>
    </source>
</evidence>
<protein>
    <recommendedName>
        <fullName evidence="2">EF-hand domain-containing protein</fullName>
    </recommendedName>
</protein>
<dbReference type="InterPro" id="IPR011992">
    <property type="entry name" value="EF-hand-dom_pair"/>
</dbReference>
<evidence type="ECO:0000259" key="2">
    <source>
        <dbReference type="PROSITE" id="PS50222"/>
    </source>
</evidence>
<dbReference type="Proteomes" id="UP000252182">
    <property type="component" value="Chromosome"/>
</dbReference>
<evidence type="ECO:0000313" key="4">
    <source>
        <dbReference type="Proteomes" id="UP000252182"/>
    </source>
</evidence>
<accession>A0A345D7X8</accession>
<dbReference type="InterPro" id="IPR002048">
    <property type="entry name" value="EF_hand_dom"/>
</dbReference>
<dbReference type="InterPro" id="IPR018247">
    <property type="entry name" value="EF_Hand_1_Ca_BS"/>
</dbReference>
<dbReference type="PROSITE" id="PS00018">
    <property type="entry name" value="EF_HAND_1"/>
    <property type="match status" value="1"/>
</dbReference>
<dbReference type="RefSeq" id="WP_114561764.1">
    <property type="nucleotide sequence ID" value="NZ_CP031124.1"/>
</dbReference>
<dbReference type="PROSITE" id="PS50222">
    <property type="entry name" value="EF_HAND_2"/>
    <property type="match status" value="1"/>
</dbReference>
<dbReference type="OrthoDB" id="5461251at2"/>
<keyword evidence="4" id="KW-1185">Reference proteome</keyword>
<dbReference type="AlphaFoldDB" id="A0A345D7X8"/>
<gene>
    <name evidence="3" type="ORF">DTO96_100174</name>
</gene>
<dbReference type="SUPFAM" id="SSF47473">
    <property type="entry name" value="EF-hand"/>
    <property type="match status" value="1"/>
</dbReference>
<name>A0A345D7X8_9BURK</name>
<evidence type="ECO:0000256" key="1">
    <source>
        <dbReference type="SAM" id="SignalP"/>
    </source>
</evidence>
<feature type="domain" description="EF-hand" evidence="2">
    <location>
        <begin position="49"/>
        <end position="78"/>
    </location>
</feature>
<organism evidence="3 4">
    <name type="scientific">Ephemeroptericola cinctiostellae</name>
    <dbReference type="NCBI Taxonomy" id="2268024"/>
    <lineage>
        <taxon>Bacteria</taxon>
        <taxon>Pseudomonadati</taxon>
        <taxon>Pseudomonadota</taxon>
        <taxon>Betaproteobacteria</taxon>
        <taxon>Burkholderiales</taxon>
        <taxon>Burkholderiaceae</taxon>
        <taxon>Ephemeroptericola</taxon>
    </lineage>
</organism>
<proteinExistence type="predicted"/>
<dbReference type="KEGG" id="hyf:DTO96_100174"/>
<keyword evidence="1" id="KW-0732">Signal</keyword>
<dbReference type="GO" id="GO:0005509">
    <property type="term" value="F:calcium ion binding"/>
    <property type="evidence" value="ECO:0007669"/>
    <property type="project" value="InterPro"/>
</dbReference>
<dbReference type="Gene3D" id="1.10.238.10">
    <property type="entry name" value="EF-hand"/>
    <property type="match status" value="1"/>
</dbReference>
<feature type="chain" id="PRO_5017005547" description="EF-hand domain-containing protein" evidence="1">
    <location>
        <begin position="28"/>
        <end position="78"/>
    </location>
</feature>
<reference evidence="4" key="1">
    <citation type="submission" date="2018-07" db="EMBL/GenBank/DDBJ databases">
        <authorList>
            <person name="Kim H."/>
        </authorList>
    </citation>
    <scope>NUCLEOTIDE SEQUENCE [LARGE SCALE GENOMIC DNA]</scope>
    <source>
        <strain evidence="4">F02</strain>
    </source>
</reference>
<dbReference type="EMBL" id="CP031124">
    <property type="protein sequence ID" value="AXF84466.1"/>
    <property type="molecule type" value="Genomic_DNA"/>
</dbReference>
<sequence>MNTSLTYKRTLIASLLGMALIGSNAMAATFSDADKDGDGALTLTELKAAGMDEYAANFKNLDADKDGKVSKAEFKANR</sequence>